<sequence length="74" mass="8169">MEDIPTNTLAERGLHTYLHRARSKMLRNAVSYDPAIQASKDCLVLNLTTSHDSAGTPPISTTTFAIRKEHLSTC</sequence>
<dbReference type="Proteomes" id="UP000278807">
    <property type="component" value="Unassembled WGS sequence"/>
</dbReference>
<dbReference type="EMBL" id="UZAE01012389">
    <property type="protein sequence ID" value="VDO04908.1"/>
    <property type="molecule type" value="Genomic_DNA"/>
</dbReference>
<reference evidence="3" key="1">
    <citation type="submission" date="2017-02" db="UniProtKB">
        <authorList>
            <consortium name="WormBaseParasite"/>
        </authorList>
    </citation>
    <scope>IDENTIFICATION</scope>
</reference>
<name>A0A0R3TN49_RODNA</name>
<protein>
    <submittedName>
        <fullName evidence="1 3">Uncharacterized protein</fullName>
    </submittedName>
</protein>
<proteinExistence type="predicted"/>
<gene>
    <name evidence="1" type="ORF">HNAJ_LOCUS8787</name>
</gene>
<keyword evidence="2" id="KW-1185">Reference proteome</keyword>
<reference evidence="1 2" key="2">
    <citation type="submission" date="2018-11" db="EMBL/GenBank/DDBJ databases">
        <authorList>
            <consortium name="Pathogen Informatics"/>
        </authorList>
    </citation>
    <scope>NUCLEOTIDE SEQUENCE [LARGE SCALE GENOMIC DNA]</scope>
</reference>
<organism evidence="3">
    <name type="scientific">Rodentolepis nana</name>
    <name type="common">Dwarf tapeworm</name>
    <name type="synonym">Hymenolepis nana</name>
    <dbReference type="NCBI Taxonomy" id="102285"/>
    <lineage>
        <taxon>Eukaryota</taxon>
        <taxon>Metazoa</taxon>
        <taxon>Spiralia</taxon>
        <taxon>Lophotrochozoa</taxon>
        <taxon>Platyhelminthes</taxon>
        <taxon>Cestoda</taxon>
        <taxon>Eucestoda</taxon>
        <taxon>Cyclophyllidea</taxon>
        <taxon>Hymenolepididae</taxon>
        <taxon>Rodentolepis</taxon>
    </lineage>
</organism>
<dbReference type="AlphaFoldDB" id="A0A0R3TN49"/>
<dbReference type="WBParaSite" id="HNAJ_0000879101-mRNA-1">
    <property type="protein sequence ID" value="HNAJ_0000879101-mRNA-1"/>
    <property type="gene ID" value="HNAJ_0000879101"/>
</dbReference>
<evidence type="ECO:0000313" key="2">
    <source>
        <dbReference type="Proteomes" id="UP000278807"/>
    </source>
</evidence>
<evidence type="ECO:0000313" key="3">
    <source>
        <dbReference type="WBParaSite" id="HNAJ_0000879101-mRNA-1"/>
    </source>
</evidence>
<accession>A0A0R3TN49</accession>
<evidence type="ECO:0000313" key="1">
    <source>
        <dbReference type="EMBL" id="VDO04908.1"/>
    </source>
</evidence>